<comment type="caution">
    <text evidence="1">The sequence shown here is derived from an EMBL/GenBank/DDBJ whole genome shotgun (WGS) entry which is preliminary data.</text>
</comment>
<accession>A0A1E5LDK7</accession>
<organism evidence="1 2">
    <name type="scientific">Bacillus solimangrovi</name>
    <dbReference type="NCBI Taxonomy" id="1305675"/>
    <lineage>
        <taxon>Bacteria</taxon>
        <taxon>Bacillati</taxon>
        <taxon>Bacillota</taxon>
        <taxon>Bacilli</taxon>
        <taxon>Bacillales</taxon>
        <taxon>Bacillaceae</taxon>
        <taxon>Bacillus</taxon>
    </lineage>
</organism>
<dbReference type="RefSeq" id="WP_069717712.1">
    <property type="nucleotide sequence ID" value="NZ_MJEH01000033.1"/>
</dbReference>
<dbReference type="EMBL" id="MJEH01000033">
    <property type="protein sequence ID" value="OEH92171.1"/>
    <property type="molecule type" value="Genomic_DNA"/>
</dbReference>
<sequence>MCTNSGGGAIKGQKKFNVTERPVSNRLFQLQIDMLSIQLMHVINRQRELEQQLKKSKTSPS</sequence>
<proteinExistence type="predicted"/>
<protein>
    <submittedName>
        <fullName evidence="1">Uncharacterized protein</fullName>
    </submittedName>
</protein>
<keyword evidence="2" id="KW-1185">Reference proteome</keyword>
<reference evidence="1 2" key="1">
    <citation type="submission" date="2016-08" db="EMBL/GenBank/DDBJ databases">
        <title>Genome of Bacillus solimangrovi GH2-4.</title>
        <authorList>
            <person name="Lim S."/>
            <person name="Kim B.-C."/>
        </authorList>
    </citation>
    <scope>NUCLEOTIDE SEQUENCE [LARGE SCALE GENOMIC DNA]</scope>
    <source>
        <strain evidence="1 2">GH2-4</strain>
    </source>
</reference>
<evidence type="ECO:0000313" key="1">
    <source>
        <dbReference type="EMBL" id="OEH92171.1"/>
    </source>
</evidence>
<dbReference type="Proteomes" id="UP000095209">
    <property type="component" value="Unassembled WGS sequence"/>
</dbReference>
<name>A0A1E5LDK7_9BACI</name>
<evidence type="ECO:0000313" key="2">
    <source>
        <dbReference type="Proteomes" id="UP000095209"/>
    </source>
</evidence>
<dbReference type="AlphaFoldDB" id="A0A1E5LDK7"/>
<gene>
    <name evidence="1" type="ORF">BFG57_02560</name>
</gene>